<feature type="domain" description="F-box" evidence="1">
    <location>
        <begin position="21"/>
        <end position="55"/>
    </location>
</feature>
<dbReference type="InterPro" id="IPR005174">
    <property type="entry name" value="KIB1-4_b-propeller"/>
</dbReference>
<evidence type="ECO:0000313" key="4">
    <source>
        <dbReference type="Proteomes" id="UP000327013"/>
    </source>
</evidence>
<proteinExistence type="predicted"/>
<dbReference type="InterPro" id="IPR017451">
    <property type="entry name" value="F-box-assoc_interact_dom"/>
</dbReference>
<dbReference type="Pfam" id="PF03478">
    <property type="entry name" value="Beta-prop_KIB1-4"/>
    <property type="match status" value="1"/>
</dbReference>
<keyword evidence="4" id="KW-1185">Reference proteome</keyword>
<evidence type="ECO:0000313" key="3">
    <source>
        <dbReference type="EMBL" id="KAE8125971.1"/>
    </source>
</evidence>
<evidence type="ECO:0000259" key="1">
    <source>
        <dbReference type="Pfam" id="PF00646"/>
    </source>
</evidence>
<dbReference type="EMBL" id="CM017328">
    <property type="protein sequence ID" value="KAE8125971.1"/>
    <property type="molecule type" value="Genomic_DNA"/>
</dbReference>
<dbReference type="InterPro" id="IPR001810">
    <property type="entry name" value="F-box_dom"/>
</dbReference>
<reference evidence="3 4" key="1">
    <citation type="submission" date="2019-06" db="EMBL/GenBank/DDBJ databases">
        <title>A chromosomal-level reference genome of Carpinus fangiana (Coryloideae, Betulaceae).</title>
        <authorList>
            <person name="Yang X."/>
            <person name="Wang Z."/>
            <person name="Zhang L."/>
            <person name="Hao G."/>
            <person name="Liu J."/>
            <person name="Yang Y."/>
        </authorList>
    </citation>
    <scope>NUCLEOTIDE SEQUENCE [LARGE SCALE GENOMIC DNA]</scope>
    <source>
        <strain evidence="3">Cfa_2016G</strain>
        <tissue evidence="3">Leaf</tissue>
    </source>
</reference>
<dbReference type="PANTHER" id="PTHR35546">
    <property type="entry name" value="F-BOX PROTEIN INTERACTION DOMAIN PROTEIN-RELATED"/>
    <property type="match status" value="1"/>
</dbReference>
<sequence>MPTTNPQSNASAAAETVGGNDDIVTEILIRVPVKPLLRFKCVSKRWLSLISDSHFSRRHHHRHRTSLSGIFLRRRTTSDFQFVSLDGTHSSPPFTSLDFLAQKIKDPSLSGVKILQSCNGLLLCRSLNKSLTDQTHHYYVCNPTTKRFSTLPRLSIEGSIIIFGLSLAFDPSKSPNYQVVCVRSSAVSLYSYQIEIYSSETRAWRPCGSPFVAPFDMVFDSAVFWNEAVHWLSPSGSALCFDVDKEVVRAMPSLPGSDAWGKRRFRYFGESGGHLHLIEVYGCRTTQFKVFEMASDCSRWFVKYEVDLGSIVVAFPEIVRDFLDPLDSCYYAFVIVFVVTNEEEAELLLHLPGKIISYNLRDKSFKKLCELTPYHNETRSSLQFGWLDAYQYIETLAFV</sequence>
<dbReference type="InterPro" id="IPR055290">
    <property type="entry name" value="At3g26010-like"/>
</dbReference>
<feature type="domain" description="KIB1-4 beta-propeller" evidence="2">
    <location>
        <begin position="103"/>
        <end position="300"/>
    </location>
</feature>
<accession>A0A5N6RX77</accession>
<dbReference type="Proteomes" id="UP000327013">
    <property type="component" value="Chromosome 8"/>
</dbReference>
<dbReference type="AlphaFoldDB" id="A0A5N6RX77"/>
<dbReference type="CDD" id="cd22157">
    <property type="entry name" value="F-box_AtFBW1-like"/>
    <property type="match status" value="1"/>
</dbReference>
<dbReference type="InterPro" id="IPR036047">
    <property type="entry name" value="F-box-like_dom_sf"/>
</dbReference>
<dbReference type="Gene3D" id="1.20.1280.50">
    <property type="match status" value="1"/>
</dbReference>
<dbReference type="PANTHER" id="PTHR35546:SF134">
    <property type="entry name" value="F-BOX ASSOCIATED DOMAIN-CONTAINING PROTEIN"/>
    <property type="match status" value="1"/>
</dbReference>
<protein>
    <submittedName>
        <fullName evidence="3">Uncharacterized protein</fullName>
    </submittedName>
</protein>
<dbReference type="Pfam" id="PF00646">
    <property type="entry name" value="F-box"/>
    <property type="match status" value="1"/>
</dbReference>
<dbReference type="OrthoDB" id="605328at2759"/>
<name>A0A5N6RX77_9ROSI</name>
<gene>
    <name evidence="3" type="ORF">FH972_020730</name>
</gene>
<organism evidence="3 4">
    <name type="scientific">Carpinus fangiana</name>
    <dbReference type="NCBI Taxonomy" id="176857"/>
    <lineage>
        <taxon>Eukaryota</taxon>
        <taxon>Viridiplantae</taxon>
        <taxon>Streptophyta</taxon>
        <taxon>Embryophyta</taxon>
        <taxon>Tracheophyta</taxon>
        <taxon>Spermatophyta</taxon>
        <taxon>Magnoliopsida</taxon>
        <taxon>eudicotyledons</taxon>
        <taxon>Gunneridae</taxon>
        <taxon>Pentapetalae</taxon>
        <taxon>rosids</taxon>
        <taxon>fabids</taxon>
        <taxon>Fagales</taxon>
        <taxon>Betulaceae</taxon>
        <taxon>Carpinus</taxon>
    </lineage>
</organism>
<evidence type="ECO:0000259" key="2">
    <source>
        <dbReference type="Pfam" id="PF03478"/>
    </source>
</evidence>
<dbReference type="SUPFAM" id="SSF81383">
    <property type="entry name" value="F-box domain"/>
    <property type="match status" value="1"/>
</dbReference>
<dbReference type="NCBIfam" id="TIGR01640">
    <property type="entry name" value="F_box_assoc_1"/>
    <property type="match status" value="1"/>
</dbReference>